<evidence type="ECO:0008006" key="4">
    <source>
        <dbReference type="Google" id="ProtNLM"/>
    </source>
</evidence>
<name>A0A225V402_9STRA</name>
<feature type="transmembrane region" description="Helical" evidence="1">
    <location>
        <begin position="155"/>
        <end position="178"/>
    </location>
</feature>
<sequence length="223" mass="25571">MEYRAPEKTLCFQHDEERSELLEIPIKSVEIDPQADPADVNAKKLQRVIDCDFWKKPWLGWCFAYATMLLFFSVYRWTAIDTLMIMYGDAKEIGVPVEIGVLVLGLLEDIVCATYFACTLWIFDLAVQAVSKYQGGRNHASFENHTRMGRTVSKVATFLISWFLFVMMVAPFVADMILVRLREMRFSLDLLKMAIKERDYVSVAPIATEEVNSGYWTGAEVPI</sequence>
<gene>
    <name evidence="2" type="ORF">PHMEG_00028653</name>
</gene>
<keyword evidence="1" id="KW-1133">Transmembrane helix</keyword>
<evidence type="ECO:0000313" key="2">
    <source>
        <dbReference type="EMBL" id="OWZ00211.1"/>
    </source>
</evidence>
<feature type="transmembrane region" description="Helical" evidence="1">
    <location>
        <begin position="58"/>
        <end position="78"/>
    </location>
</feature>
<evidence type="ECO:0000256" key="1">
    <source>
        <dbReference type="SAM" id="Phobius"/>
    </source>
</evidence>
<dbReference type="EMBL" id="NBNE01007807">
    <property type="protein sequence ID" value="OWZ00211.1"/>
    <property type="molecule type" value="Genomic_DNA"/>
</dbReference>
<dbReference type="OrthoDB" id="90228at2759"/>
<feature type="transmembrane region" description="Helical" evidence="1">
    <location>
        <begin position="99"/>
        <end position="123"/>
    </location>
</feature>
<accession>A0A225V402</accession>
<evidence type="ECO:0000313" key="3">
    <source>
        <dbReference type="Proteomes" id="UP000198211"/>
    </source>
</evidence>
<dbReference type="Proteomes" id="UP000198211">
    <property type="component" value="Unassembled WGS sequence"/>
</dbReference>
<keyword evidence="3" id="KW-1185">Reference proteome</keyword>
<keyword evidence="1" id="KW-0472">Membrane</keyword>
<dbReference type="AlphaFoldDB" id="A0A225V402"/>
<protein>
    <recommendedName>
        <fullName evidence="4">Transmembrane protein</fullName>
    </recommendedName>
</protein>
<proteinExistence type="predicted"/>
<dbReference type="STRING" id="4795.A0A225V402"/>
<reference evidence="3" key="1">
    <citation type="submission" date="2017-03" db="EMBL/GenBank/DDBJ databases">
        <title>Phytopthora megakarya and P. palmivora, two closely related causual agents of cacao black pod achieved similar genome size and gene model numbers by different mechanisms.</title>
        <authorList>
            <person name="Ali S."/>
            <person name="Shao J."/>
            <person name="Larry D.J."/>
            <person name="Kronmiller B."/>
            <person name="Shen D."/>
            <person name="Strem M.D."/>
            <person name="Melnick R.L."/>
            <person name="Guiltinan M.J."/>
            <person name="Tyler B.M."/>
            <person name="Meinhardt L.W."/>
            <person name="Bailey B.A."/>
        </authorList>
    </citation>
    <scope>NUCLEOTIDE SEQUENCE [LARGE SCALE GENOMIC DNA]</scope>
    <source>
        <strain evidence="3">zdho120</strain>
    </source>
</reference>
<comment type="caution">
    <text evidence="2">The sequence shown here is derived from an EMBL/GenBank/DDBJ whole genome shotgun (WGS) entry which is preliminary data.</text>
</comment>
<keyword evidence="1" id="KW-0812">Transmembrane</keyword>
<organism evidence="2 3">
    <name type="scientific">Phytophthora megakarya</name>
    <dbReference type="NCBI Taxonomy" id="4795"/>
    <lineage>
        <taxon>Eukaryota</taxon>
        <taxon>Sar</taxon>
        <taxon>Stramenopiles</taxon>
        <taxon>Oomycota</taxon>
        <taxon>Peronosporomycetes</taxon>
        <taxon>Peronosporales</taxon>
        <taxon>Peronosporaceae</taxon>
        <taxon>Phytophthora</taxon>
    </lineage>
</organism>